<organism evidence="7 8">
    <name type="scientific">Microbacterium plantarum</name>
    <dbReference type="NCBI Taxonomy" id="1816425"/>
    <lineage>
        <taxon>Bacteria</taxon>
        <taxon>Bacillati</taxon>
        <taxon>Actinomycetota</taxon>
        <taxon>Actinomycetes</taxon>
        <taxon>Micrococcales</taxon>
        <taxon>Microbacteriaceae</taxon>
        <taxon>Microbacterium</taxon>
    </lineage>
</organism>
<dbReference type="RefSeq" id="WP_378715442.1">
    <property type="nucleotide sequence ID" value="NZ_JBHLHV010000001.1"/>
</dbReference>
<dbReference type="InterPro" id="IPR003778">
    <property type="entry name" value="CT_A_B"/>
</dbReference>
<dbReference type="InterPro" id="IPR029000">
    <property type="entry name" value="Cyclophilin-like_dom_sf"/>
</dbReference>
<sequence length="535" mass="54281">MRMLPMGPDAVLVEVSDLAEVMALHARLTAAPPAGVIDVVPAAATVLVRVDPAALSLAAARTWVSTVASSAAPPASAPAPVTLPIRYDGDDLDDLAAALGFSPEALAARHVATDWTVAFTGFAPGFGYLVGAGWDLDIPRRPSPRTRVPAGSVGLAGAFSGAYPRETPGGWQLIGTTDAPLFDPDAAQPALLVPGGAVRFDPARARAVGSDGALPGRTASPAAGEPGARSEPVTAPGGIRVISPGPQATIQDAGRSGRAAEGVGAAGAADPAAWALANRLVGNRDGEAAIEIAVGGFRAVAERDLTVVVTGAWARVEIDGRTGDPYVVHAWPAGTELRLDGFLAGTRAYLAVRGGWDIAPVLGSRSTDTLSGLGPPPLRPGDVVAAGRETAGPVPALPLHPWGLPPTGTDAVPLDIPFTAGPRSDWLTSSSRRLLAEATWVVSAAADRVGIRLEGPRLERARGEELASEGMVPGAIQVPPAGQPVVFGVDAPVTGGYPVVGVVTPTGRSRLAQARPGDRVRLRPTVRGAGTAQRG</sequence>
<dbReference type="PANTHER" id="PTHR43309:SF3">
    <property type="entry name" value="5-OXOPROLINASE SUBUNIT C"/>
    <property type="match status" value="1"/>
</dbReference>
<keyword evidence="8" id="KW-1185">Reference proteome</keyword>
<keyword evidence="1" id="KW-0547">Nucleotide-binding</keyword>
<dbReference type="EMBL" id="JBHLHV010000001">
    <property type="protein sequence ID" value="MFB8891287.1"/>
    <property type="molecule type" value="Genomic_DNA"/>
</dbReference>
<evidence type="ECO:0000256" key="3">
    <source>
        <dbReference type="ARBA" id="ARBA00022840"/>
    </source>
</evidence>
<dbReference type="Proteomes" id="UP001589643">
    <property type="component" value="Unassembled WGS sequence"/>
</dbReference>
<dbReference type="PANTHER" id="PTHR43309">
    <property type="entry name" value="5-OXOPROLINASE SUBUNIT C"/>
    <property type="match status" value="1"/>
</dbReference>
<dbReference type="Pfam" id="PF02626">
    <property type="entry name" value="CT_A_B"/>
    <property type="match status" value="1"/>
</dbReference>
<dbReference type="InterPro" id="IPR052708">
    <property type="entry name" value="PxpC"/>
</dbReference>
<dbReference type="Gene3D" id="3.30.1360.40">
    <property type="match status" value="1"/>
</dbReference>
<comment type="caution">
    <text evidence="7">The sequence shown here is derived from an EMBL/GenBank/DDBJ whole genome shotgun (WGS) entry which is preliminary data.</text>
</comment>
<gene>
    <name evidence="7" type="ORF">AB7P39_00375</name>
</gene>
<feature type="domain" description="Carboxyltransferase" evidence="5">
    <location>
        <begin position="1"/>
        <end position="192"/>
    </location>
</feature>
<dbReference type="SMART" id="SM00796">
    <property type="entry name" value="AHS1"/>
    <property type="match status" value="1"/>
</dbReference>
<evidence type="ECO:0000256" key="4">
    <source>
        <dbReference type="SAM" id="MobiDB-lite"/>
    </source>
</evidence>
<evidence type="ECO:0000313" key="8">
    <source>
        <dbReference type="Proteomes" id="UP001589643"/>
    </source>
</evidence>
<evidence type="ECO:0000256" key="1">
    <source>
        <dbReference type="ARBA" id="ARBA00022741"/>
    </source>
</evidence>
<name>A0ABV5EMU0_9MICO</name>
<feature type="domain" description="Carboxyltransferase" evidence="6">
    <location>
        <begin position="260"/>
        <end position="535"/>
    </location>
</feature>
<accession>A0ABV5EMU0</accession>
<dbReference type="InterPro" id="IPR003833">
    <property type="entry name" value="CT_C_D"/>
</dbReference>
<protein>
    <submittedName>
        <fullName evidence="7">Carboxyltransferase domain-containing protein</fullName>
    </submittedName>
</protein>
<feature type="region of interest" description="Disordered" evidence="4">
    <location>
        <begin position="208"/>
        <end position="257"/>
    </location>
</feature>
<evidence type="ECO:0000259" key="5">
    <source>
        <dbReference type="SMART" id="SM00796"/>
    </source>
</evidence>
<dbReference type="SUPFAM" id="SSF160467">
    <property type="entry name" value="PH0987 N-terminal domain-like"/>
    <property type="match status" value="1"/>
</dbReference>
<dbReference type="Gene3D" id="2.40.100.10">
    <property type="entry name" value="Cyclophilin-like"/>
    <property type="match status" value="2"/>
</dbReference>
<reference evidence="7 8" key="1">
    <citation type="submission" date="2024-08" db="EMBL/GenBank/DDBJ databases">
        <title>Heavy metals resistant antinobacteria isolated from wastewater.</title>
        <authorList>
            <person name="Roman Ponce B."/>
            <person name="Blanco Mercado M.A."/>
            <person name="Avila Aldana I.N."/>
            <person name="Morales Arrieta S."/>
        </authorList>
    </citation>
    <scope>NUCLEOTIDE SEQUENCE [LARGE SCALE GENOMIC DNA]</scope>
    <source>
        <strain evidence="8">sma-1</strain>
    </source>
</reference>
<dbReference type="SMART" id="SM00797">
    <property type="entry name" value="AHS2"/>
    <property type="match status" value="1"/>
</dbReference>
<dbReference type="Pfam" id="PF02682">
    <property type="entry name" value="CT_C_D"/>
    <property type="match status" value="1"/>
</dbReference>
<proteinExistence type="predicted"/>
<evidence type="ECO:0000256" key="2">
    <source>
        <dbReference type="ARBA" id="ARBA00022801"/>
    </source>
</evidence>
<keyword evidence="3" id="KW-0067">ATP-binding</keyword>
<evidence type="ECO:0000313" key="7">
    <source>
        <dbReference type="EMBL" id="MFB8891287.1"/>
    </source>
</evidence>
<dbReference type="SUPFAM" id="SSF50891">
    <property type="entry name" value="Cyclophilin-like"/>
    <property type="match status" value="2"/>
</dbReference>
<evidence type="ECO:0000259" key="6">
    <source>
        <dbReference type="SMART" id="SM00797"/>
    </source>
</evidence>
<keyword evidence="2" id="KW-0378">Hydrolase</keyword>